<proteinExistence type="predicted"/>
<accession>A0AA39XD75</accession>
<protein>
    <submittedName>
        <fullName evidence="1">Uncharacterized protein</fullName>
    </submittedName>
</protein>
<reference evidence="1" key="1">
    <citation type="submission" date="2023-06" db="EMBL/GenBank/DDBJ databases">
        <title>Genome-scale phylogeny and comparative genomics of the fungal order Sordariales.</title>
        <authorList>
            <consortium name="Lawrence Berkeley National Laboratory"/>
            <person name="Hensen N."/>
            <person name="Bonometti L."/>
            <person name="Westerberg I."/>
            <person name="Brannstrom I.O."/>
            <person name="Guillou S."/>
            <person name="Cros-Aarteil S."/>
            <person name="Calhoun S."/>
            <person name="Haridas S."/>
            <person name="Kuo A."/>
            <person name="Mondo S."/>
            <person name="Pangilinan J."/>
            <person name="Riley R."/>
            <person name="Labutti K."/>
            <person name="Andreopoulos B."/>
            <person name="Lipzen A."/>
            <person name="Chen C."/>
            <person name="Yanf M."/>
            <person name="Daum C."/>
            <person name="Ng V."/>
            <person name="Clum A."/>
            <person name="Steindorff A."/>
            <person name="Ohm R."/>
            <person name="Martin F."/>
            <person name="Silar P."/>
            <person name="Natvig D."/>
            <person name="Lalanne C."/>
            <person name="Gautier V."/>
            <person name="Ament-Velasquez S.L."/>
            <person name="Kruys A."/>
            <person name="Hutchinson M.I."/>
            <person name="Powell A.J."/>
            <person name="Barry K."/>
            <person name="Miller A.N."/>
            <person name="Grigoriev I.V."/>
            <person name="Debuchy R."/>
            <person name="Gladieux P."/>
            <person name="Thoren M.H."/>
            <person name="Johannesson H."/>
        </authorList>
    </citation>
    <scope>NUCLEOTIDE SEQUENCE</scope>
    <source>
        <strain evidence="1">CBS 606.72</strain>
    </source>
</reference>
<dbReference type="EMBL" id="JAULSU010000001">
    <property type="protein sequence ID" value="KAK0631540.1"/>
    <property type="molecule type" value="Genomic_DNA"/>
</dbReference>
<keyword evidence="2" id="KW-1185">Reference proteome</keyword>
<name>A0AA39XD75_9PEZI</name>
<comment type="caution">
    <text evidence="1">The sequence shown here is derived from an EMBL/GenBank/DDBJ whole genome shotgun (WGS) entry which is preliminary data.</text>
</comment>
<evidence type="ECO:0000313" key="2">
    <source>
        <dbReference type="Proteomes" id="UP001175000"/>
    </source>
</evidence>
<organism evidence="1 2">
    <name type="scientific">Immersiella caudata</name>
    <dbReference type="NCBI Taxonomy" id="314043"/>
    <lineage>
        <taxon>Eukaryota</taxon>
        <taxon>Fungi</taxon>
        <taxon>Dikarya</taxon>
        <taxon>Ascomycota</taxon>
        <taxon>Pezizomycotina</taxon>
        <taxon>Sordariomycetes</taxon>
        <taxon>Sordariomycetidae</taxon>
        <taxon>Sordariales</taxon>
        <taxon>Lasiosphaeriaceae</taxon>
        <taxon>Immersiella</taxon>
    </lineage>
</organism>
<sequence length="199" mass="22479">MANNKAATPAPCGIPANVSGPAFTGLSDKLNEPKDDSSITRWDGKANPVPPQVNKSYWERVYNRADSMLYIKAKKEVKEDAIRAKFKMSTAATADAIKTRQEISRDIDETWDMALQVMIHDILAADDELPATAPKEKRRKRAALRQTREHLTDEFFDFMNRFDKRAVTPRRLVDPAELAAGLQNPIWYGDGDWVTMMPL</sequence>
<evidence type="ECO:0000313" key="1">
    <source>
        <dbReference type="EMBL" id="KAK0631540.1"/>
    </source>
</evidence>
<dbReference type="AlphaFoldDB" id="A0AA39XD75"/>
<dbReference type="Proteomes" id="UP001175000">
    <property type="component" value="Unassembled WGS sequence"/>
</dbReference>
<gene>
    <name evidence="1" type="ORF">B0T14DRAFT_597172</name>
</gene>